<dbReference type="InterPro" id="IPR036390">
    <property type="entry name" value="WH_DNA-bd_sf"/>
</dbReference>
<name>A0A0C1F925_9FLAO</name>
<dbReference type="PROSITE" id="PS51063">
    <property type="entry name" value="HTH_CRP_2"/>
    <property type="match status" value="1"/>
</dbReference>
<dbReference type="PANTHER" id="PTHR24567:SF26">
    <property type="entry name" value="REGULATORY PROTEIN YEIL"/>
    <property type="match status" value="1"/>
</dbReference>
<dbReference type="Pfam" id="PF13545">
    <property type="entry name" value="HTH_Crp_2"/>
    <property type="match status" value="1"/>
</dbReference>
<evidence type="ECO:0000259" key="5">
    <source>
        <dbReference type="PROSITE" id="PS51063"/>
    </source>
</evidence>
<dbReference type="CDD" id="cd00038">
    <property type="entry name" value="CAP_ED"/>
    <property type="match status" value="1"/>
</dbReference>
<dbReference type="OrthoDB" id="667966at2"/>
<keyword evidence="7" id="KW-1185">Reference proteome</keyword>
<dbReference type="GO" id="GO:0003700">
    <property type="term" value="F:DNA-binding transcription factor activity"/>
    <property type="evidence" value="ECO:0007669"/>
    <property type="project" value="TreeGrafter"/>
</dbReference>
<keyword evidence="3" id="KW-0804">Transcription</keyword>
<dbReference type="InterPro" id="IPR050397">
    <property type="entry name" value="Env_Response_Regulators"/>
</dbReference>
<dbReference type="GO" id="GO:0003677">
    <property type="term" value="F:DNA binding"/>
    <property type="evidence" value="ECO:0007669"/>
    <property type="project" value="UniProtKB-KW"/>
</dbReference>
<sequence>MFSKEILLKNKIPVLHFKKKDTLFREDQKAVNLYYLLEGEIKIYNTDSEGKEFLISTVVNHMFLGEPPFLLGERYPANAIIASETAKVFCFNEEQFQKFMIDNPPLLFRFTKEIARKAYEKTMKLKSIVHLSPHERILQFLKIHKRTLGLEPEQKTIIDVTRKEMANSTGLAVETVIRAVKKMEREEKLQLINHKIYY</sequence>
<dbReference type="SMART" id="SM00100">
    <property type="entry name" value="cNMP"/>
    <property type="match status" value="1"/>
</dbReference>
<gene>
    <name evidence="6" type="ORF">OA86_03045</name>
</gene>
<dbReference type="PROSITE" id="PS50042">
    <property type="entry name" value="CNMP_BINDING_3"/>
    <property type="match status" value="1"/>
</dbReference>
<keyword evidence="1" id="KW-0805">Transcription regulation</keyword>
<dbReference type="SUPFAM" id="SSF51206">
    <property type="entry name" value="cAMP-binding domain-like"/>
    <property type="match status" value="1"/>
</dbReference>
<feature type="domain" description="Cyclic nucleotide-binding" evidence="4">
    <location>
        <begin position="16"/>
        <end position="117"/>
    </location>
</feature>
<dbReference type="Pfam" id="PF00027">
    <property type="entry name" value="cNMP_binding"/>
    <property type="match status" value="1"/>
</dbReference>
<dbReference type="InterPro" id="IPR000595">
    <property type="entry name" value="cNMP-bd_dom"/>
</dbReference>
<keyword evidence="2" id="KW-0238">DNA-binding</keyword>
<dbReference type="InterPro" id="IPR014710">
    <property type="entry name" value="RmlC-like_jellyroll"/>
</dbReference>
<evidence type="ECO:0000259" key="4">
    <source>
        <dbReference type="PROSITE" id="PS50042"/>
    </source>
</evidence>
<organism evidence="6 7">
    <name type="scientific">Kaistella jeonii</name>
    <dbReference type="NCBI Taxonomy" id="266749"/>
    <lineage>
        <taxon>Bacteria</taxon>
        <taxon>Pseudomonadati</taxon>
        <taxon>Bacteroidota</taxon>
        <taxon>Flavobacteriia</taxon>
        <taxon>Flavobacteriales</taxon>
        <taxon>Weeksellaceae</taxon>
        <taxon>Chryseobacterium group</taxon>
        <taxon>Kaistella</taxon>
    </lineage>
</organism>
<feature type="domain" description="HTH crp-type" evidence="5">
    <location>
        <begin position="131"/>
        <end position="198"/>
    </location>
</feature>
<evidence type="ECO:0000313" key="7">
    <source>
        <dbReference type="Proteomes" id="UP000031473"/>
    </source>
</evidence>
<reference evidence="6 7" key="1">
    <citation type="submission" date="2014-10" db="EMBL/GenBank/DDBJ databases">
        <title>Kaistella jeonii genome.</title>
        <authorList>
            <person name="Clayton J.T."/>
            <person name="Newman J.D."/>
        </authorList>
    </citation>
    <scope>NUCLEOTIDE SEQUENCE [LARGE SCALE GENOMIC DNA]</scope>
    <source>
        <strain evidence="6 7">DSM 17048</strain>
    </source>
</reference>
<dbReference type="SUPFAM" id="SSF46785">
    <property type="entry name" value="Winged helix' DNA-binding domain"/>
    <property type="match status" value="1"/>
</dbReference>
<dbReference type="PANTHER" id="PTHR24567">
    <property type="entry name" value="CRP FAMILY TRANSCRIPTIONAL REGULATORY PROTEIN"/>
    <property type="match status" value="1"/>
</dbReference>
<protein>
    <recommendedName>
        <fullName evidence="8">Crp/Fnr family transcriptional regulator</fullName>
    </recommendedName>
</protein>
<dbReference type="InterPro" id="IPR018490">
    <property type="entry name" value="cNMP-bd_dom_sf"/>
</dbReference>
<accession>A0A0C1F925</accession>
<dbReference type="STRING" id="266749.SAMN05421876_103291"/>
<evidence type="ECO:0000313" key="6">
    <source>
        <dbReference type="EMBL" id="KIA89622.1"/>
    </source>
</evidence>
<evidence type="ECO:0000256" key="2">
    <source>
        <dbReference type="ARBA" id="ARBA00023125"/>
    </source>
</evidence>
<evidence type="ECO:0000256" key="3">
    <source>
        <dbReference type="ARBA" id="ARBA00023163"/>
    </source>
</evidence>
<comment type="caution">
    <text evidence="6">The sequence shown here is derived from an EMBL/GenBank/DDBJ whole genome shotgun (WGS) entry which is preliminary data.</text>
</comment>
<dbReference type="EMBL" id="JSYL01000002">
    <property type="protein sequence ID" value="KIA89622.1"/>
    <property type="molecule type" value="Genomic_DNA"/>
</dbReference>
<dbReference type="RefSeq" id="WP_039348671.1">
    <property type="nucleotide sequence ID" value="NZ_FOLA01000003.1"/>
</dbReference>
<proteinExistence type="predicted"/>
<evidence type="ECO:0008006" key="8">
    <source>
        <dbReference type="Google" id="ProtNLM"/>
    </source>
</evidence>
<dbReference type="AlphaFoldDB" id="A0A0C1F925"/>
<dbReference type="InterPro" id="IPR012318">
    <property type="entry name" value="HTH_CRP"/>
</dbReference>
<evidence type="ECO:0000256" key="1">
    <source>
        <dbReference type="ARBA" id="ARBA00023015"/>
    </source>
</evidence>
<dbReference type="GO" id="GO:0005829">
    <property type="term" value="C:cytosol"/>
    <property type="evidence" value="ECO:0007669"/>
    <property type="project" value="TreeGrafter"/>
</dbReference>
<dbReference type="Gene3D" id="2.60.120.10">
    <property type="entry name" value="Jelly Rolls"/>
    <property type="match status" value="1"/>
</dbReference>
<dbReference type="Proteomes" id="UP000031473">
    <property type="component" value="Unassembled WGS sequence"/>
</dbReference>